<dbReference type="STRING" id="225324.SAMN02745126_04358"/>
<dbReference type="PROSITE" id="PS00166">
    <property type="entry name" value="ENOYL_COA_HYDRATASE"/>
    <property type="match status" value="1"/>
</dbReference>
<keyword evidence="4" id="KW-1185">Reference proteome</keyword>
<reference evidence="4" key="1">
    <citation type="submission" date="2017-02" db="EMBL/GenBank/DDBJ databases">
        <authorList>
            <person name="Varghese N."/>
            <person name="Submissions S."/>
        </authorList>
    </citation>
    <scope>NUCLEOTIDE SEQUENCE [LARGE SCALE GENOMIC DNA]</scope>
    <source>
        <strain evidence="4">ATCC 27094</strain>
    </source>
</reference>
<evidence type="ECO:0000313" key="4">
    <source>
        <dbReference type="Proteomes" id="UP000190092"/>
    </source>
</evidence>
<accession>A0A1T4S7R4</accession>
<comment type="similarity">
    <text evidence="1 2">Belongs to the enoyl-CoA hydratase/isomerase family.</text>
</comment>
<dbReference type="InterPro" id="IPR001753">
    <property type="entry name" value="Enoyl-CoA_hydra/iso"/>
</dbReference>
<sequence length="271" mass="28590">MDAIPKEEEPLLTALEGGVLTLTLNRPARLNAMSQELIGLIIEQLDRALVEPGVRAVLITGTGRGFCAGADLAGSGVGTVMGPDGKPDLGLVMERLYNPMIRAIRELPKPVIAAVNGVAAGGGANLALACDIVLAARSARFDQAFVRISLVPDLGGTWFLPHIVGDARARALGMLGQSVPAEEAERIGMIWQVLDDEALLPEAMRLASRLAAGPTLSYAAIKRALNAAATNTLDQQLDLERDSQRQLGRSADFKEGVAAFLAKRPAHFTGQ</sequence>
<dbReference type="Proteomes" id="UP000190092">
    <property type="component" value="Unassembled WGS sequence"/>
</dbReference>
<dbReference type="Gene3D" id="1.10.12.10">
    <property type="entry name" value="Lyase 2-enoyl-coa Hydratase, Chain A, domain 2"/>
    <property type="match status" value="1"/>
</dbReference>
<dbReference type="AlphaFoldDB" id="A0A1T4S7R4"/>
<dbReference type="InterPro" id="IPR018376">
    <property type="entry name" value="Enoyl-CoA_hyd/isom_CS"/>
</dbReference>
<dbReference type="InterPro" id="IPR014748">
    <property type="entry name" value="Enoyl-CoA_hydra_C"/>
</dbReference>
<dbReference type="PANTHER" id="PTHR43459">
    <property type="entry name" value="ENOYL-COA HYDRATASE"/>
    <property type="match status" value="1"/>
</dbReference>
<dbReference type="EMBL" id="FUWJ01000007">
    <property type="protein sequence ID" value="SKA23948.1"/>
    <property type="molecule type" value="Genomic_DNA"/>
</dbReference>
<dbReference type="OrthoDB" id="9781757at2"/>
<name>A0A1T4S7R4_9HYPH</name>
<dbReference type="InterPro" id="IPR029045">
    <property type="entry name" value="ClpP/crotonase-like_dom_sf"/>
</dbReference>
<dbReference type="CDD" id="cd06558">
    <property type="entry name" value="crotonase-like"/>
    <property type="match status" value="1"/>
</dbReference>
<evidence type="ECO:0000313" key="3">
    <source>
        <dbReference type="EMBL" id="SKA23948.1"/>
    </source>
</evidence>
<evidence type="ECO:0000256" key="1">
    <source>
        <dbReference type="ARBA" id="ARBA00005254"/>
    </source>
</evidence>
<dbReference type="GO" id="GO:0003824">
    <property type="term" value="F:catalytic activity"/>
    <property type="evidence" value="ECO:0007669"/>
    <property type="project" value="InterPro"/>
</dbReference>
<proteinExistence type="inferred from homology"/>
<dbReference type="PANTHER" id="PTHR43459:SF1">
    <property type="entry name" value="EG:BACN32G11.4 PROTEIN"/>
    <property type="match status" value="1"/>
</dbReference>
<dbReference type="SUPFAM" id="SSF52096">
    <property type="entry name" value="ClpP/crotonase"/>
    <property type="match status" value="1"/>
</dbReference>
<evidence type="ECO:0000256" key="2">
    <source>
        <dbReference type="RuleBase" id="RU003707"/>
    </source>
</evidence>
<protein>
    <submittedName>
        <fullName evidence="3">Enoyl-CoA hydratase</fullName>
    </submittedName>
</protein>
<gene>
    <name evidence="3" type="ORF">SAMN02745126_04358</name>
</gene>
<dbReference type="RefSeq" id="WP_085936041.1">
    <property type="nucleotide sequence ID" value="NZ_FUWJ01000007.1"/>
</dbReference>
<dbReference type="Gene3D" id="3.90.226.10">
    <property type="entry name" value="2-enoyl-CoA Hydratase, Chain A, domain 1"/>
    <property type="match status" value="1"/>
</dbReference>
<dbReference type="Pfam" id="PF00378">
    <property type="entry name" value="ECH_1"/>
    <property type="match status" value="1"/>
</dbReference>
<organism evidence="3 4">
    <name type="scientific">Enhydrobacter aerosaccus</name>
    <dbReference type="NCBI Taxonomy" id="225324"/>
    <lineage>
        <taxon>Bacteria</taxon>
        <taxon>Pseudomonadati</taxon>
        <taxon>Pseudomonadota</taxon>
        <taxon>Alphaproteobacteria</taxon>
        <taxon>Hyphomicrobiales</taxon>
        <taxon>Enhydrobacter</taxon>
    </lineage>
</organism>